<name>A0A2X2CDT4_PSELU</name>
<dbReference type="AlphaFoldDB" id="A0A2X2CDT4"/>
<organism evidence="1 2">
    <name type="scientific">Pseudomonas luteola</name>
    <dbReference type="NCBI Taxonomy" id="47886"/>
    <lineage>
        <taxon>Bacteria</taxon>
        <taxon>Pseudomonadati</taxon>
        <taxon>Pseudomonadota</taxon>
        <taxon>Gammaproteobacteria</taxon>
        <taxon>Pseudomonadales</taxon>
        <taxon>Pseudomonadaceae</taxon>
        <taxon>Pseudomonas</taxon>
    </lineage>
</organism>
<dbReference type="Proteomes" id="UP000250443">
    <property type="component" value="Unassembled WGS sequence"/>
</dbReference>
<sequence length="91" mass="10439">MVENKLHNLEAPLIDVRSPRKGSTAWCAIAFEELAQAIDLIECGINEMTQDQQQVWKRYKAQTVQFAHDMLLAEGNRSEIQRRLGLVDRNS</sequence>
<protein>
    <submittedName>
        <fullName evidence="1">Uncharacterized protein</fullName>
    </submittedName>
</protein>
<proteinExistence type="predicted"/>
<reference evidence="1 2" key="1">
    <citation type="submission" date="2018-06" db="EMBL/GenBank/DDBJ databases">
        <authorList>
            <consortium name="Pathogen Informatics"/>
            <person name="Doyle S."/>
        </authorList>
    </citation>
    <scope>NUCLEOTIDE SEQUENCE [LARGE SCALE GENOMIC DNA]</scope>
    <source>
        <strain evidence="1 2">NCTC11842</strain>
    </source>
</reference>
<dbReference type="EMBL" id="UAUF01000010">
    <property type="protein sequence ID" value="SPZ04891.1"/>
    <property type="molecule type" value="Genomic_DNA"/>
</dbReference>
<evidence type="ECO:0000313" key="2">
    <source>
        <dbReference type="Proteomes" id="UP000250443"/>
    </source>
</evidence>
<evidence type="ECO:0000313" key="1">
    <source>
        <dbReference type="EMBL" id="SPZ04891.1"/>
    </source>
</evidence>
<gene>
    <name evidence="1" type="ORF">NCTC11842_01411</name>
</gene>
<accession>A0A2X2CDT4</accession>